<sequence length="80" mass="8856">MTMESRDQVAVIFGQLRILRESVLELEKMESGRVTELRGQQTLDVDGAVHQSFARLLDNVAAMEELLATIAEATGDIPKL</sequence>
<evidence type="ECO:0000313" key="1">
    <source>
        <dbReference type="EMBL" id="MDR6957983.1"/>
    </source>
</evidence>
<name>A0AAW8M9E6_9PSED</name>
<reference evidence="1" key="1">
    <citation type="submission" date="2023-07" db="EMBL/GenBank/DDBJ databases">
        <title>Sorghum-associated microbial communities from plants grown in Nebraska, USA.</title>
        <authorList>
            <person name="Schachtman D."/>
        </authorList>
    </citation>
    <scope>NUCLEOTIDE SEQUENCE</scope>
    <source>
        <strain evidence="1">3432</strain>
    </source>
</reference>
<comment type="caution">
    <text evidence="1">The sequence shown here is derived from an EMBL/GenBank/DDBJ whole genome shotgun (WGS) entry which is preliminary data.</text>
</comment>
<accession>A0AAW8M9E6</accession>
<dbReference type="EMBL" id="JAVDVC010000003">
    <property type="protein sequence ID" value="MDR6957983.1"/>
    <property type="molecule type" value="Genomic_DNA"/>
</dbReference>
<organism evidence="1 2">
    <name type="scientific">Pseudomonas brassicacearum</name>
    <dbReference type="NCBI Taxonomy" id="930166"/>
    <lineage>
        <taxon>Bacteria</taxon>
        <taxon>Pseudomonadati</taxon>
        <taxon>Pseudomonadota</taxon>
        <taxon>Gammaproteobacteria</taxon>
        <taxon>Pseudomonadales</taxon>
        <taxon>Pseudomonadaceae</taxon>
        <taxon>Pseudomonas</taxon>
    </lineage>
</organism>
<protein>
    <submittedName>
        <fullName evidence="1">Uncharacterized protein</fullName>
    </submittedName>
</protein>
<proteinExistence type="predicted"/>
<evidence type="ECO:0000313" key="2">
    <source>
        <dbReference type="Proteomes" id="UP001252613"/>
    </source>
</evidence>
<gene>
    <name evidence="1" type="ORF">J2W43_001964</name>
</gene>
<dbReference type="AlphaFoldDB" id="A0AAW8M9E6"/>
<dbReference type="RefSeq" id="WP_123413587.1">
    <property type="nucleotide sequence ID" value="NZ_JAVDVC010000003.1"/>
</dbReference>
<dbReference type="Proteomes" id="UP001252613">
    <property type="component" value="Unassembled WGS sequence"/>
</dbReference>